<dbReference type="STRING" id="1051891.A0A0C3PPH7"/>
<dbReference type="SMART" id="SM00312">
    <property type="entry name" value="PX"/>
    <property type="match status" value="1"/>
</dbReference>
<dbReference type="GO" id="GO:0034727">
    <property type="term" value="P:piecemeal microautophagy of the nucleus"/>
    <property type="evidence" value="ECO:0007669"/>
    <property type="project" value="TreeGrafter"/>
</dbReference>
<evidence type="ECO:0000256" key="2">
    <source>
        <dbReference type="ARBA" id="ARBA00004496"/>
    </source>
</evidence>
<dbReference type="EMBL" id="KN823579">
    <property type="protein sequence ID" value="KIO16395.1"/>
    <property type="molecule type" value="Genomic_DNA"/>
</dbReference>
<sequence length="438" mass="49743">QPTASGSGAGYRVPDEGSEPSEIKWEGYLIPLVSDPIKELEGTKDMFVSYKVTAKTNLPAFATPETLTRRRFQDFTFLREHLSKDFPACVVPPLPGKHRLEYVTGDRFSHEFIERRKEDLQRFMDRLAHHPTLQRSKLLRDFLTSTEWTVQMHSHLAHPPVPDAGGSLLENLSDTLINAFSRVRKPDERFLEMRDHLDKFEEGLVGIERGWSRVNNKMGDLSTDYHDMAVSVQGLGFLESGITEPLNRFSNVLLEFSTHLKNNSDQSTGPFIHNIHSLLAYSQINRSVLKLRDQKQLDFEELTDYLSQVSLERDRLAARSGLGGGVAPPSGLGLGAYLRDRVEAIRGTVDDDKTRVEKKKKLDLRIKELDAEVTAAHETSDAFSAETLKEQAVFEHAKRAEMKEILGEMADGQIEMYRQAIKDWDSIIPIMQRIRVDV</sequence>
<dbReference type="GO" id="GO:0061709">
    <property type="term" value="P:reticulophagy"/>
    <property type="evidence" value="ECO:0007669"/>
    <property type="project" value="TreeGrafter"/>
</dbReference>
<dbReference type="PROSITE" id="PS50195">
    <property type="entry name" value="PX"/>
    <property type="match status" value="1"/>
</dbReference>
<dbReference type="HOGENOM" id="CLU_027221_0_0_1"/>
<dbReference type="Proteomes" id="UP000054248">
    <property type="component" value="Unassembled WGS sequence"/>
</dbReference>
<evidence type="ECO:0000256" key="8">
    <source>
        <dbReference type="ARBA" id="ARBA00023121"/>
    </source>
</evidence>
<evidence type="ECO:0000256" key="7">
    <source>
        <dbReference type="ARBA" id="ARBA00023006"/>
    </source>
</evidence>
<dbReference type="Gene3D" id="1.20.1270.60">
    <property type="entry name" value="Arfaptin homology (AH) domain/BAR domain"/>
    <property type="match status" value="1"/>
</dbReference>
<dbReference type="InterPro" id="IPR027267">
    <property type="entry name" value="AH/BAR_dom_sf"/>
</dbReference>
<protein>
    <recommendedName>
        <fullName evidence="10">Sorting nexin-4</fullName>
    </recommendedName>
    <alternativeName>
        <fullName evidence="11">Autophagy-related protein 24</fullName>
    </alternativeName>
</protein>
<keyword evidence="9" id="KW-0472">Membrane</keyword>
<dbReference type="GO" id="GO:0000422">
    <property type="term" value="P:autophagy of mitochondrion"/>
    <property type="evidence" value="ECO:0007669"/>
    <property type="project" value="TreeGrafter"/>
</dbReference>
<dbReference type="InterPro" id="IPR036871">
    <property type="entry name" value="PX_dom_sf"/>
</dbReference>
<evidence type="ECO:0000313" key="14">
    <source>
        <dbReference type="EMBL" id="KIO16395.1"/>
    </source>
</evidence>
<dbReference type="Pfam" id="PF00787">
    <property type="entry name" value="PX"/>
    <property type="match status" value="1"/>
</dbReference>
<evidence type="ECO:0000256" key="9">
    <source>
        <dbReference type="ARBA" id="ARBA00023136"/>
    </source>
</evidence>
<dbReference type="SUPFAM" id="SSF64268">
    <property type="entry name" value="PX domain"/>
    <property type="match status" value="1"/>
</dbReference>
<keyword evidence="8" id="KW-0446">Lipid-binding</keyword>
<feature type="region of interest" description="Disordered" evidence="12">
    <location>
        <begin position="1"/>
        <end position="20"/>
    </location>
</feature>
<dbReference type="CDD" id="cd06863">
    <property type="entry name" value="PX_Atg24p"/>
    <property type="match status" value="1"/>
</dbReference>
<evidence type="ECO:0000256" key="3">
    <source>
        <dbReference type="ARBA" id="ARBA00010883"/>
    </source>
</evidence>
<evidence type="ECO:0000256" key="1">
    <source>
        <dbReference type="ARBA" id="ARBA00004481"/>
    </source>
</evidence>
<evidence type="ECO:0000256" key="10">
    <source>
        <dbReference type="ARBA" id="ARBA00040748"/>
    </source>
</evidence>
<evidence type="ECO:0000256" key="11">
    <source>
        <dbReference type="ARBA" id="ARBA00041273"/>
    </source>
</evidence>
<feature type="non-terminal residue" evidence="14">
    <location>
        <position position="1"/>
    </location>
</feature>
<keyword evidence="15" id="KW-1185">Reference proteome</keyword>
<dbReference type="PANTHER" id="PTHR45949:SF2">
    <property type="entry name" value="SORTING NEXIN-4"/>
    <property type="match status" value="1"/>
</dbReference>
<dbReference type="GO" id="GO:0010008">
    <property type="term" value="C:endosome membrane"/>
    <property type="evidence" value="ECO:0007669"/>
    <property type="project" value="UniProtKB-SubCell"/>
</dbReference>
<proteinExistence type="inferred from homology"/>
<evidence type="ECO:0000256" key="4">
    <source>
        <dbReference type="ARBA" id="ARBA00022448"/>
    </source>
</evidence>
<evidence type="ECO:0000313" key="15">
    <source>
        <dbReference type="Proteomes" id="UP000054248"/>
    </source>
</evidence>
<gene>
    <name evidence="14" type="ORF">M407DRAFT_246992</name>
</gene>
<dbReference type="GO" id="GO:0000407">
    <property type="term" value="C:phagophore assembly site"/>
    <property type="evidence" value="ECO:0007669"/>
    <property type="project" value="TreeGrafter"/>
</dbReference>
<feature type="domain" description="PX" evidence="13">
    <location>
        <begin position="28"/>
        <end position="150"/>
    </location>
</feature>
<dbReference type="OrthoDB" id="205639at2759"/>
<dbReference type="GO" id="GO:0015031">
    <property type="term" value="P:protein transport"/>
    <property type="evidence" value="ECO:0007669"/>
    <property type="project" value="TreeGrafter"/>
</dbReference>
<reference evidence="15" key="2">
    <citation type="submission" date="2015-01" db="EMBL/GenBank/DDBJ databases">
        <title>Evolutionary Origins and Diversification of the Mycorrhizal Mutualists.</title>
        <authorList>
            <consortium name="DOE Joint Genome Institute"/>
            <consortium name="Mycorrhizal Genomics Consortium"/>
            <person name="Kohler A."/>
            <person name="Kuo A."/>
            <person name="Nagy L.G."/>
            <person name="Floudas D."/>
            <person name="Copeland A."/>
            <person name="Barry K.W."/>
            <person name="Cichocki N."/>
            <person name="Veneault-Fourrey C."/>
            <person name="LaButti K."/>
            <person name="Lindquist E.A."/>
            <person name="Lipzen A."/>
            <person name="Lundell T."/>
            <person name="Morin E."/>
            <person name="Murat C."/>
            <person name="Riley R."/>
            <person name="Ohm R."/>
            <person name="Sun H."/>
            <person name="Tunlid A."/>
            <person name="Henrissat B."/>
            <person name="Grigoriev I.V."/>
            <person name="Hibbett D.S."/>
            <person name="Martin F."/>
        </authorList>
    </citation>
    <scope>NUCLEOTIDE SEQUENCE [LARGE SCALE GENOMIC DNA]</scope>
    <source>
        <strain evidence="15">MUT 4182</strain>
    </source>
</reference>
<keyword evidence="7" id="KW-0072">Autophagy</keyword>
<comment type="similarity">
    <text evidence="3">Belongs to the sorting nexin family.</text>
</comment>
<evidence type="ECO:0000256" key="5">
    <source>
        <dbReference type="ARBA" id="ARBA00022490"/>
    </source>
</evidence>
<accession>A0A0C3PPH7</accession>
<comment type="subcellular location">
    <subcellularLocation>
        <location evidence="2">Cytoplasm</location>
    </subcellularLocation>
    <subcellularLocation>
        <location evidence="1">Endosome membrane</location>
        <topology evidence="1">Peripheral membrane protein</topology>
    </subcellularLocation>
</comment>
<dbReference type="FunFam" id="1.20.1270.60:FF:000042">
    <property type="entry name" value="Vacuolar targeting protein Atg24"/>
    <property type="match status" value="1"/>
</dbReference>
<evidence type="ECO:0000256" key="6">
    <source>
        <dbReference type="ARBA" id="ARBA00022753"/>
    </source>
</evidence>
<reference evidence="14 15" key="1">
    <citation type="submission" date="2014-04" db="EMBL/GenBank/DDBJ databases">
        <authorList>
            <consortium name="DOE Joint Genome Institute"/>
            <person name="Kuo A."/>
            <person name="Girlanda M."/>
            <person name="Perotto S."/>
            <person name="Kohler A."/>
            <person name="Nagy L.G."/>
            <person name="Floudas D."/>
            <person name="Copeland A."/>
            <person name="Barry K.W."/>
            <person name="Cichocki N."/>
            <person name="Veneault-Fourrey C."/>
            <person name="LaButti K."/>
            <person name="Lindquist E.A."/>
            <person name="Lipzen A."/>
            <person name="Lundell T."/>
            <person name="Morin E."/>
            <person name="Murat C."/>
            <person name="Sun H."/>
            <person name="Tunlid A."/>
            <person name="Henrissat B."/>
            <person name="Grigoriev I.V."/>
            <person name="Hibbett D.S."/>
            <person name="Martin F."/>
            <person name="Nordberg H.P."/>
            <person name="Cantor M.N."/>
            <person name="Hua S.X."/>
        </authorList>
    </citation>
    <scope>NUCLEOTIDE SEQUENCE [LARGE SCALE GENOMIC DNA]</scope>
    <source>
        <strain evidence="14 15">MUT 4182</strain>
    </source>
</reference>
<dbReference type="AlphaFoldDB" id="A0A0C3PPH7"/>
<keyword evidence="4" id="KW-0813">Transport</keyword>
<dbReference type="InterPro" id="IPR001683">
    <property type="entry name" value="PX_dom"/>
</dbReference>
<name>A0A0C3PPH7_9AGAM</name>
<dbReference type="Gene3D" id="3.30.1520.10">
    <property type="entry name" value="Phox-like domain"/>
    <property type="match status" value="1"/>
</dbReference>
<keyword evidence="5" id="KW-0963">Cytoplasm</keyword>
<evidence type="ECO:0000259" key="13">
    <source>
        <dbReference type="PROSITE" id="PS50195"/>
    </source>
</evidence>
<keyword evidence="6" id="KW-0967">Endosome</keyword>
<organism evidence="14 15">
    <name type="scientific">Tulasnella calospora MUT 4182</name>
    <dbReference type="NCBI Taxonomy" id="1051891"/>
    <lineage>
        <taxon>Eukaryota</taxon>
        <taxon>Fungi</taxon>
        <taxon>Dikarya</taxon>
        <taxon>Basidiomycota</taxon>
        <taxon>Agaricomycotina</taxon>
        <taxon>Agaricomycetes</taxon>
        <taxon>Cantharellales</taxon>
        <taxon>Tulasnellaceae</taxon>
        <taxon>Tulasnella</taxon>
    </lineage>
</organism>
<dbReference type="GO" id="GO:0005769">
    <property type="term" value="C:early endosome"/>
    <property type="evidence" value="ECO:0007669"/>
    <property type="project" value="TreeGrafter"/>
</dbReference>
<dbReference type="GO" id="GO:0035091">
    <property type="term" value="F:phosphatidylinositol binding"/>
    <property type="evidence" value="ECO:0007669"/>
    <property type="project" value="InterPro"/>
</dbReference>
<dbReference type="PANTHER" id="PTHR45949">
    <property type="entry name" value="SORTING NEXIN-4"/>
    <property type="match status" value="1"/>
</dbReference>
<evidence type="ECO:0000256" key="12">
    <source>
        <dbReference type="SAM" id="MobiDB-lite"/>
    </source>
</evidence>
<dbReference type="GO" id="GO:0032456">
    <property type="term" value="P:endocytic recycling"/>
    <property type="evidence" value="ECO:0007669"/>
    <property type="project" value="TreeGrafter"/>
</dbReference>